<keyword evidence="5" id="KW-0732">Signal</keyword>
<evidence type="ECO:0000256" key="1">
    <source>
        <dbReference type="ARBA" id="ARBA00022450"/>
    </source>
</evidence>
<reference evidence="8" key="3">
    <citation type="submission" date="2025-08" db="UniProtKB">
        <authorList>
            <consortium name="RefSeq"/>
        </authorList>
    </citation>
    <scope>IDENTIFICATION</scope>
    <source>
        <strain evidence="8">CBS 342.82</strain>
    </source>
</reference>
<dbReference type="PROSITE" id="PS00455">
    <property type="entry name" value="AMP_BINDING"/>
    <property type="match status" value="1"/>
</dbReference>
<dbReference type="FunFam" id="3.30.300.30:FF:000015">
    <property type="entry name" value="Nonribosomal peptide synthase SidD"/>
    <property type="match status" value="1"/>
</dbReference>
<dbReference type="GO" id="GO:0016874">
    <property type="term" value="F:ligase activity"/>
    <property type="evidence" value="ECO:0007669"/>
    <property type="project" value="UniProtKB-KW"/>
</dbReference>
<dbReference type="FunFam" id="3.30.559.30:FF:000003">
    <property type="entry name" value="Nonribosomal peptide synthase SidD"/>
    <property type="match status" value="1"/>
</dbReference>
<comment type="similarity">
    <text evidence="4">Belongs to the NRP synthetase family.</text>
</comment>
<feature type="domain" description="Carrier" evidence="6">
    <location>
        <begin position="1524"/>
        <end position="1600"/>
    </location>
</feature>
<dbReference type="NCBIfam" id="TIGR01733">
    <property type="entry name" value="AA-adenyl-dom"/>
    <property type="match status" value="1"/>
</dbReference>
<dbReference type="FunFam" id="1.10.1200.10:FF:000005">
    <property type="entry name" value="Nonribosomal peptide synthetase 1"/>
    <property type="match status" value="1"/>
</dbReference>
<dbReference type="InterPro" id="IPR036736">
    <property type="entry name" value="ACP-like_sf"/>
</dbReference>
<dbReference type="Proteomes" id="UP000504637">
    <property type="component" value="Unplaced"/>
</dbReference>
<dbReference type="CDD" id="cd19545">
    <property type="entry name" value="FUM14_C_NRPS-like"/>
    <property type="match status" value="1"/>
</dbReference>
<dbReference type="InterPro" id="IPR006162">
    <property type="entry name" value="Ppantetheine_attach_site"/>
</dbReference>
<evidence type="ECO:0000256" key="3">
    <source>
        <dbReference type="ARBA" id="ARBA00022598"/>
    </source>
</evidence>
<dbReference type="GO" id="GO:0043041">
    <property type="term" value="P:amino acid activation for nonribosomal peptide biosynthetic process"/>
    <property type="evidence" value="ECO:0007669"/>
    <property type="project" value="TreeGrafter"/>
</dbReference>
<evidence type="ECO:0000256" key="2">
    <source>
        <dbReference type="ARBA" id="ARBA00022553"/>
    </source>
</evidence>
<reference evidence="8" key="1">
    <citation type="submission" date="2020-01" db="EMBL/GenBank/DDBJ databases">
        <authorList>
            <consortium name="DOE Joint Genome Institute"/>
            <person name="Haridas S."/>
            <person name="Albert R."/>
            <person name="Binder M."/>
            <person name="Bloem J."/>
            <person name="Labutti K."/>
            <person name="Salamov A."/>
            <person name="Andreopoulos B."/>
            <person name="Baker S.E."/>
            <person name="Barry K."/>
            <person name="Bills G."/>
            <person name="Bluhm B.H."/>
            <person name="Cannon C."/>
            <person name="Castanera R."/>
            <person name="Culley D.E."/>
            <person name="Daum C."/>
            <person name="Ezra D."/>
            <person name="Gonzalez J.B."/>
            <person name="Henrissat B."/>
            <person name="Kuo A."/>
            <person name="Liang C."/>
            <person name="Lipzen A."/>
            <person name="Lutzoni F."/>
            <person name="Magnuson J."/>
            <person name="Mondo S."/>
            <person name="Nolan M."/>
            <person name="Ohm R."/>
            <person name="Pangilinan J."/>
            <person name="Park H.-J."/>
            <person name="Ramirez L."/>
            <person name="Alfaro M."/>
            <person name="Sun H."/>
            <person name="Tritt A."/>
            <person name="Yoshinaga Y."/>
            <person name="Zwiers L.-H."/>
            <person name="Turgeon B.G."/>
            <person name="Goodwin S.B."/>
            <person name="Spatafora J.W."/>
            <person name="Crous P.W."/>
            <person name="Grigoriev I.V."/>
        </authorList>
    </citation>
    <scope>NUCLEOTIDE SEQUENCE</scope>
    <source>
        <strain evidence="8">CBS 342.82</strain>
    </source>
</reference>
<keyword evidence="7" id="KW-1185">Reference proteome</keyword>
<feature type="chain" id="PRO_5026840093" description="Carrier domain-containing protein" evidence="5">
    <location>
        <begin position="26"/>
        <end position="2055"/>
    </location>
</feature>
<accession>A0A6J3MFS1</accession>
<dbReference type="GeneID" id="54361918"/>
<reference evidence="8" key="2">
    <citation type="submission" date="2020-04" db="EMBL/GenBank/DDBJ databases">
        <authorList>
            <consortium name="NCBI Genome Project"/>
        </authorList>
    </citation>
    <scope>NUCLEOTIDE SEQUENCE</scope>
    <source>
        <strain evidence="8">CBS 342.82</strain>
    </source>
</reference>
<dbReference type="GO" id="GO:0005737">
    <property type="term" value="C:cytoplasm"/>
    <property type="evidence" value="ECO:0007669"/>
    <property type="project" value="TreeGrafter"/>
</dbReference>
<evidence type="ECO:0000259" key="6">
    <source>
        <dbReference type="PROSITE" id="PS50075"/>
    </source>
</evidence>
<dbReference type="Pfam" id="PF00550">
    <property type="entry name" value="PP-binding"/>
    <property type="match status" value="2"/>
</dbReference>
<evidence type="ECO:0000256" key="5">
    <source>
        <dbReference type="SAM" id="SignalP"/>
    </source>
</evidence>
<gene>
    <name evidence="8" type="ORF">K489DRAFT_377282</name>
</gene>
<proteinExistence type="inferred from homology"/>
<dbReference type="InterPro" id="IPR023213">
    <property type="entry name" value="CAT-like_dom_sf"/>
</dbReference>
<organism evidence="8">
    <name type="scientific">Dissoconium aciculare CBS 342.82</name>
    <dbReference type="NCBI Taxonomy" id="1314786"/>
    <lineage>
        <taxon>Eukaryota</taxon>
        <taxon>Fungi</taxon>
        <taxon>Dikarya</taxon>
        <taxon>Ascomycota</taxon>
        <taxon>Pezizomycotina</taxon>
        <taxon>Dothideomycetes</taxon>
        <taxon>Dothideomycetidae</taxon>
        <taxon>Mycosphaerellales</taxon>
        <taxon>Dissoconiaceae</taxon>
        <taxon>Dissoconium</taxon>
    </lineage>
</organism>
<dbReference type="CDD" id="cd05918">
    <property type="entry name" value="A_NRPS_SidN3_like"/>
    <property type="match status" value="1"/>
</dbReference>
<dbReference type="PANTHER" id="PTHR45527">
    <property type="entry name" value="NONRIBOSOMAL PEPTIDE SYNTHETASE"/>
    <property type="match status" value="1"/>
</dbReference>
<dbReference type="InterPro" id="IPR042099">
    <property type="entry name" value="ANL_N_sf"/>
</dbReference>
<dbReference type="InterPro" id="IPR000873">
    <property type="entry name" value="AMP-dep_synth/lig_dom"/>
</dbReference>
<dbReference type="InterPro" id="IPR010071">
    <property type="entry name" value="AA_adenyl_dom"/>
</dbReference>
<dbReference type="InterPro" id="IPR009081">
    <property type="entry name" value="PP-bd_ACP"/>
</dbReference>
<dbReference type="PROSITE" id="PS50075">
    <property type="entry name" value="CARRIER"/>
    <property type="match status" value="2"/>
</dbReference>
<evidence type="ECO:0000313" key="7">
    <source>
        <dbReference type="Proteomes" id="UP000504637"/>
    </source>
</evidence>
<dbReference type="Gene3D" id="3.30.559.10">
    <property type="entry name" value="Chloramphenicol acetyltransferase-like domain"/>
    <property type="match status" value="2"/>
</dbReference>
<dbReference type="InterPro" id="IPR045851">
    <property type="entry name" value="AMP-bd_C_sf"/>
</dbReference>
<dbReference type="Gene3D" id="3.40.50.12780">
    <property type="entry name" value="N-terminal domain of ligase-like"/>
    <property type="match status" value="1"/>
</dbReference>
<protein>
    <recommendedName>
        <fullName evidence="6">Carrier domain-containing protein</fullName>
    </recommendedName>
</protein>
<dbReference type="Pfam" id="PF00668">
    <property type="entry name" value="Condensation"/>
    <property type="match status" value="2"/>
</dbReference>
<keyword evidence="2" id="KW-0597">Phosphoprotein</keyword>
<evidence type="ECO:0000313" key="8">
    <source>
        <dbReference type="RefSeq" id="XP_033463877.1"/>
    </source>
</evidence>
<dbReference type="GO" id="GO:0044550">
    <property type="term" value="P:secondary metabolite biosynthetic process"/>
    <property type="evidence" value="ECO:0007669"/>
    <property type="project" value="TreeGrafter"/>
</dbReference>
<sequence>MSTSQTDIKIILQAWFLLNLRLCKSEKSEIAWTFRDEADQIVSRTTVILDIDSVGIQTTIDEAFAKGLDSSTSNIEKAITCPRDARIYLTTSVLAQLFNSTDVEDEITFCVTSCWNGTRLVYTGITREDRLHSIDRLLIVFQELLHLIILHPTLTIKDYLQPTTTELSQIWKWNRNVPQTYSMCIHEEIADRARQDPSKGAIASWDGDLTYAELDDYSTSVAVNLQQKGIQPHDFIAVYFEKSKWAAVATLGVMKAGATFVMMDPALPLARLQNMVAQVKAKAVLTSQSQLDVSNSLTVPEMTISAPLVIDSNKFATEKQTDTPTTLAKVDPKTLMYIIFTSGSTGTPKGVKISHESYTSSAFPRSQAVGYTSTSRVLDFASYAFDVSIDSMFLTFMRGGTLCIPSDEDRMNDINKVIREMRVNYAGLTPTVARVLDENLIASLDALGLGGEAVSARDVARWGKLTRIVIGYGPCETTIGCTINASAASGRNYVSMGAGNGACIWIVDPEDPNLLLCPGASGEILVEGPIVGQGYLNDLEKTQTAFIEDPHWLIAGYGSHPGRRGRMYKTGDLGRYDPSGNGEVIFAGRKDAQQVKLRGQRVELGEIECQILERLPSDTRVVVEVISPTEAPAFLVAFVAHMSREAVDLVPLEIVKPRESLQSVLAKINEELAKVLPRYMVPNTFVCVNRIPTLISGKIDRRSLKAFGTSIDLRALDKNDDLEPDSHENPAEWVIRRIWADLLQINEEAICRDSNFFALGGDSVQAMKAVATSRSGGVRISVADMFRYPVLADLCASVNAQAKDKPQDIPPFSMIPGVVEKVRATAASLCGVQISSVIDVYPCTPTQESLFTFSVKSDVPYIAQRVAKIAADMDLATFKAAWSTVVAATPILRTRVCQVLEGGLQQVLLDDEIVWKESTNLARYLEEDKLDIMGLGRRLARYAIIQENDGARCIVWTIHHVAYDGFSEPLILDSVAKVLDGHALTHRASMKDFVHHLNGINGKTAADYWRAELHGADGPQFPELPFRDYTPAADSRAQHHVRIELPKGCKYTMASLIRGAWALVASKHIDSNDIVFGETLIGRDISLPGADEILGPMIATVPIRIRLNMSDSVEVLLRKIQASTADRSAHQHLGMQNIRKVSEYAQRACETGTGLIIQPESPGSTIALGFEAKDPAEEALNFNPYALMIAIGLNETGFVARASFDSNVIKGERMQRMLGQLEAVCLAFVANPNSVLSNIATLSAAELDEIWNQRLSSPLRLDSISGRLRAEKTIAATSSYPAVAVPWVCDACNSHVLAPFDCIGELWLEGDSLPGEGIIDPVWLLGGSSATKGRSGTIHNTGDLVTLRASGEIIFVRRKEDLQVVQGHLVDMTELELQINKYLGASGIAMLAVVRNGSLDAQNQEEEIIGLVECASSDKPEIKLLNSTSIVQGQNKDGFEVIVSDKVPATVIEGLSAFIRFARQSFPSYMIPTAWIPINEQSASIRHSSRSAIGQIASSIPKDLLAALREGYEQALVTRTSTSSQLTEKEDVLRQAWAKLLCISAEKIDLDDNFFRLGGDSVLAMKLVQGLRSSGFILSVGDVFRYMRLRRAAKAMKVDEKREDAMLNSKVGYAACCLISSLGSPEFCRELMAKKLGCAAEEIQDVYPATSAQRLDVVHSSNGSRTSIQYTVLTFPADIIDANRLNQAWNQLVKTHDILRTIFLEHGSILLQVVLNDPTIPIEQSTSTGDLAVSVKDICYKDGEAAFKMGSPFVRAFHVSATDGARSFIVCLSHALYDGFSLPRLLQDLEKFYREGENARDEVVPFSTYIAYSLDSEVQGKAKIYWRELLRGSALTEIRGLGLTLKDDGETTFIHRRVEKCVAQDHVTPATMISAAWALVLSDRLKIPDVVFGMVTSGRGGCSEPAAQAIGPSYQLTPLRVKATSTTSAAELLSAVQEQTATSAEHDHLGFHVIAKDCSTWSEVTDVEASVCFESVVHHQPQAEDVHTMEFAGGSCGLSLHKPAGDAANPLKVVSFFEDGHLHAGFVGWKREEMVLEGLLDLLFVKIQYLMENNI</sequence>
<dbReference type="InterPro" id="IPR020845">
    <property type="entry name" value="AMP-binding_CS"/>
</dbReference>
<feature type="domain" description="Carrier" evidence="6">
    <location>
        <begin position="726"/>
        <end position="802"/>
    </location>
</feature>
<keyword evidence="3" id="KW-0436">Ligase</keyword>
<dbReference type="FunFam" id="3.40.50.12780:FF:000014">
    <property type="entry name" value="Nonribosomal peptide synthetase 1"/>
    <property type="match status" value="1"/>
</dbReference>
<dbReference type="GO" id="GO:0031177">
    <property type="term" value="F:phosphopantetheine binding"/>
    <property type="evidence" value="ECO:0007669"/>
    <property type="project" value="TreeGrafter"/>
</dbReference>
<dbReference type="PROSITE" id="PS00012">
    <property type="entry name" value="PHOSPHOPANTETHEINE"/>
    <property type="match status" value="1"/>
</dbReference>
<feature type="signal peptide" evidence="5">
    <location>
        <begin position="1"/>
        <end position="25"/>
    </location>
</feature>
<dbReference type="Gene3D" id="3.30.559.30">
    <property type="entry name" value="Nonribosomal peptide synthetase, condensation domain"/>
    <property type="match status" value="2"/>
</dbReference>
<dbReference type="Gene3D" id="1.10.1200.10">
    <property type="entry name" value="ACP-like"/>
    <property type="match status" value="2"/>
</dbReference>
<dbReference type="SUPFAM" id="SSF52777">
    <property type="entry name" value="CoA-dependent acyltransferases"/>
    <property type="match status" value="4"/>
</dbReference>
<dbReference type="SUPFAM" id="SSF56801">
    <property type="entry name" value="Acetyl-CoA synthetase-like"/>
    <property type="match status" value="2"/>
</dbReference>
<dbReference type="RefSeq" id="XP_033463877.1">
    <property type="nucleotide sequence ID" value="XM_033604118.1"/>
</dbReference>
<dbReference type="OrthoDB" id="416786at2759"/>
<dbReference type="PANTHER" id="PTHR45527:SF3">
    <property type="entry name" value="SIDEROPHORE SYNTHETASE (EUROFUNG)"/>
    <property type="match status" value="1"/>
</dbReference>
<dbReference type="Gene3D" id="3.30.300.30">
    <property type="match status" value="1"/>
</dbReference>
<dbReference type="Pfam" id="PF00501">
    <property type="entry name" value="AMP-binding"/>
    <property type="match status" value="1"/>
</dbReference>
<dbReference type="InterPro" id="IPR001242">
    <property type="entry name" value="Condensation_dom"/>
</dbReference>
<dbReference type="SUPFAM" id="SSF47336">
    <property type="entry name" value="ACP-like"/>
    <property type="match status" value="2"/>
</dbReference>
<name>A0A6J3MFS1_9PEZI</name>
<evidence type="ECO:0000256" key="4">
    <source>
        <dbReference type="ARBA" id="ARBA00029454"/>
    </source>
</evidence>
<keyword evidence="1" id="KW-0596">Phosphopantetheine</keyword>